<dbReference type="EMBL" id="PFSC01000082">
    <property type="protein sequence ID" value="PJC32554.1"/>
    <property type="molecule type" value="Genomic_DNA"/>
</dbReference>
<dbReference type="AlphaFoldDB" id="A0A2M8EZU4"/>
<comment type="caution">
    <text evidence="1">The sequence shown here is derived from an EMBL/GenBank/DDBJ whole genome shotgun (WGS) entry which is preliminary data.</text>
</comment>
<accession>A0A2M8EZU4</accession>
<name>A0A2M8EZU4_9BACT</name>
<proteinExistence type="predicted"/>
<dbReference type="Proteomes" id="UP000231383">
    <property type="component" value="Unassembled WGS sequence"/>
</dbReference>
<evidence type="ECO:0000313" key="1">
    <source>
        <dbReference type="EMBL" id="PJC32554.1"/>
    </source>
</evidence>
<evidence type="ECO:0000313" key="2">
    <source>
        <dbReference type="Proteomes" id="UP000231383"/>
    </source>
</evidence>
<organism evidence="1 2">
    <name type="scientific">Candidatus Roizmanbacteria bacterium CG_4_9_14_0_2_um_filter_39_13</name>
    <dbReference type="NCBI Taxonomy" id="1974839"/>
    <lineage>
        <taxon>Bacteria</taxon>
        <taxon>Candidatus Roizmaniibacteriota</taxon>
    </lineage>
</organism>
<gene>
    <name evidence="1" type="ORF">CO051_03005</name>
</gene>
<reference evidence="2" key="1">
    <citation type="submission" date="2017-09" db="EMBL/GenBank/DDBJ databases">
        <title>Depth-based differentiation of microbial function through sediment-hosted aquifers and enrichment of novel symbionts in the deep terrestrial subsurface.</title>
        <authorList>
            <person name="Probst A.J."/>
            <person name="Ladd B."/>
            <person name="Jarett J.K."/>
            <person name="Geller-Mcgrath D.E."/>
            <person name="Sieber C.M.K."/>
            <person name="Emerson J.B."/>
            <person name="Anantharaman K."/>
            <person name="Thomas B.C."/>
            <person name="Malmstrom R."/>
            <person name="Stieglmeier M."/>
            <person name="Klingl A."/>
            <person name="Woyke T."/>
            <person name="Ryan C.M."/>
            <person name="Banfield J.F."/>
        </authorList>
    </citation>
    <scope>NUCLEOTIDE SEQUENCE [LARGE SCALE GENOMIC DNA]</scope>
</reference>
<protein>
    <submittedName>
        <fullName evidence="1">Uncharacterized protein</fullName>
    </submittedName>
</protein>
<sequence>MKTYGFQSFPKRYPCGKTAGNCKLKKDCNQFARFESVVKIMKRQGATDPKIVKECNNKDYHVITHNTTDFQRINKKIKIGVVCIGLRNEDDWIGRMKKLLRKLSKHKDYYYKNILINNDITIYNRLTKEVNKIL</sequence>